<organism evidence="10 11">
    <name type="scientific">Imshaugia aleurites</name>
    <dbReference type="NCBI Taxonomy" id="172621"/>
    <lineage>
        <taxon>Eukaryota</taxon>
        <taxon>Fungi</taxon>
        <taxon>Dikarya</taxon>
        <taxon>Ascomycota</taxon>
        <taxon>Pezizomycotina</taxon>
        <taxon>Lecanoromycetes</taxon>
        <taxon>OSLEUM clade</taxon>
        <taxon>Lecanoromycetidae</taxon>
        <taxon>Lecanorales</taxon>
        <taxon>Lecanorineae</taxon>
        <taxon>Parmeliaceae</taxon>
        <taxon>Imshaugia</taxon>
    </lineage>
</organism>
<dbReference type="OrthoDB" id="2832284at2759"/>
<dbReference type="Pfam" id="PF04909">
    <property type="entry name" value="Amidohydro_2"/>
    <property type="match status" value="1"/>
</dbReference>
<dbReference type="InterPro" id="IPR006680">
    <property type="entry name" value="Amidohydro-rel"/>
</dbReference>
<evidence type="ECO:0000256" key="1">
    <source>
        <dbReference type="ARBA" id="ARBA00005871"/>
    </source>
</evidence>
<dbReference type="InterPro" id="IPR032466">
    <property type="entry name" value="Metal_Hydrolase"/>
</dbReference>
<keyword evidence="2" id="KW-0479">Metal-binding</keyword>
<dbReference type="PANTHER" id="PTHR21240">
    <property type="entry name" value="2-AMINO-3-CARBOXYLMUCONATE-6-SEMIALDEHYDE DECARBOXYLASE"/>
    <property type="match status" value="1"/>
</dbReference>
<dbReference type="SUPFAM" id="SSF51556">
    <property type="entry name" value="Metallo-dependent hydrolases"/>
    <property type="match status" value="1"/>
</dbReference>
<evidence type="ECO:0000256" key="4">
    <source>
        <dbReference type="ARBA" id="ARBA00022833"/>
    </source>
</evidence>
<dbReference type="GO" id="GO:0047596">
    <property type="term" value="F:6-methylsalicylate decarboxylase activity"/>
    <property type="evidence" value="ECO:0007669"/>
    <property type="project" value="UniProtKB-EC"/>
</dbReference>
<dbReference type="Proteomes" id="UP000664534">
    <property type="component" value="Unassembled WGS sequence"/>
</dbReference>
<feature type="domain" description="Amidohydrolase-related" evidence="9">
    <location>
        <begin position="6"/>
        <end position="339"/>
    </location>
</feature>
<dbReference type="AlphaFoldDB" id="A0A8H3PGM2"/>
<name>A0A8H3PGM2_9LECA</name>
<dbReference type="GO" id="GO:0046872">
    <property type="term" value="F:metal ion binding"/>
    <property type="evidence" value="ECO:0007669"/>
    <property type="project" value="UniProtKB-KW"/>
</dbReference>
<evidence type="ECO:0000256" key="6">
    <source>
        <dbReference type="ARBA" id="ARBA00036832"/>
    </source>
</evidence>
<accession>A0A8H3PGM2</accession>
<comment type="caution">
    <text evidence="10">The sequence shown here is derived from an EMBL/GenBank/DDBJ whole genome shotgun (WGS) entry which is preliminary data.</text>
</comment>
<dbReference type="GO" id="GO:0016787">
    <property type="term" value="F:hydrolase activity"/>
    <property type="evidence" value="ECO:0007669"/>
    <property type="project" value="InterPro"/>
</dbReference>
<dbReference type="EMBL" id="CAJPDT010000128">
    <property type="protein sequence ID" value="CAF9940218.1"/>
    <property type="molecule type" value="Genomic_DNA"/>
</dbReference>
<keyword evidence="5 8" id="KW-0456">Lyase</keyword>
<comment type="catalytic activity">
    <reaction evidence="6">
        <text>6-methylsalicylate + H(+) = 3-methylphenol + CO2</text>
        <dbReference type="Rhea" id="RHEA:23112"/>
        <dbReference type="ChEBI" id="CHEBI:15378"/>
        <dbReference type="ChEBI" id="CHEBI:16526"/>
        <dbReference type="ChEBI" id="CHEBI:17231"/>
        <dbReference type="ChEBI" id="CHEBI:36658"/>
        <dbReference type="EC" id="4.1.1.52"/>
    </reaction>
    <physiologicalReaction direction="left-to-right" evidence="6">
        <dbReference type="Rhea" id="RHEA:23113"/>
    </physiologicalReaction>
</comment>
<evidence type="ECO:0000256" key="3">
    <source>
        <dbReference type="ARBA" id="ARBA00022793"/>
    </source>
</evidence>
<reference evidence="10" key="1">
    <citation type="submission" date="2021-03" db="EMBL/GenBank/DDBJ databases">
        <authorList>
            <person name="Tagirdzhanova G."/>
        </authorList>
    </citation>
    <scope>NUCLEOTIDE SEQUENCE</scope>
</reference>
<gene>
    <name evidence="10" type="ORF">IMSHALPRED_001796</name>
</gene>
<evidence type="ECO:0000313" key="10">
    <source>
        <dbReference type="EMBL" id="CAF9940218.1"/>
    </source>
</evidence>
<keyword evidence="3 8" id="KW-0210">Decarboxylase</keyword>
<keyword evidence="4" id="KW-0862">Zinc</keyword>
<dbReference type="Gene3D" id="3.20.20.140">
    <property type="entry name" value="Metal-dependent hydrolases"/>
    <property type="match status" value="1"/>
</dbReference>
<dbReference type="GO" id="GO:0019748">
    <property type="term" value="P:secondary metabolic process"/>
    <property type="evidence" value="ECO:0007669"/>
    <property type="project" value="TreeGrafter"/>
</dbReference>
<keyword evidence="11" id="KW-1185">Reference proteome</keyword>
<dbReference type="InterPro" id="IPR032465">
    <property type="entry name" value="ACMSD"/>
</dbReference>
<dbReference type="GO" id="GO:0005829">
    <property type="term" value="C:cytosol"/>
    <property type="evidence" value="ECO:0007669"/>
    <property type="project" value="TreeGrafter"/>
</dbReference>
<evidence type="ECO:0000259" key="9">
    <source>
        <dbReference type="Pfam" id="PF04909"/>
    </source>
</evidence>
<evidence type="ECO:0000256" key="5">
    <source>
        <dbReference type="ARBA" id="ARBA00023239"/>
    </source>
</evidence>
<sequence>MSRSKIDVHAHFLSPTYRKALLDHGYTLPDGMPRIADWSVESHLAFMDSNGIAKSILSVSAPGTSITSDQNFNTSLARECNDYAANVKAQYPDRFGYFACLPLPDTAASIAEIERVLDGPSKADGVALFSNNAGTYMGDPILRPLLAELNARNAIVFLHPIAPHCGASRGCRDAEAAYLESSPLASVYPAPIFEYFFDSARSVLDMLMAGTACRFEDVRWIISHCGGVLPSLVDRVFLFMRFGQTFTTGRGSVPVTEQQIREVLARQLWFDLAGNPVPHLIDGLLKFTGKDHLLFGTDVPWTPFQVAGGIVTDMEQGLPRCVGEDSLDMIYRDNAEKLLSSRRNT</sequence>
<evidence type="ECO:0000256" key="8">
    <source>
        <dbReference type="RuleBase" id="RU366045"/>
    </source>
</evidence>
<comment type="similarity">
    <text evidence="1">Belongs to the metallo-dependent hydrolases superfamily. ACMSD family.</text>
</comment>
<evidence type="ECO:0000313" key="11">
    <source>
        <dbReference type="Proteomes" id="UP000664534"/>
    </source>
</evidence>
<evidence type="ECO:0000256" key="2">
    <source>
        <dbReference type="ARBA" id="ARBA00022723"/>
    </source>
</evidence>
<proteinExistence type="inferred from homology"/>
<protein>
    <recommendedName>
        <fullName evidence="7">6-methylsalicylate decarboxylase</fullName>
        <ecNumber evidence="7">4.1.1.52</ecNumber>
    </recommendedName>
</protein>
<dbReference type="EC" id="4.1.1.52" evidence="7"/>
<evidence type="ECO:0000256" key="7">
    <source>
        <dbReference type="ARBA" id="ARBA00038889"/>
    </source>
</evidence>
<dbReference type="PANTHER" id="PTHR21240:SF29">
    <property type="entry name" value="AMIDOHYDROLASE-RELATED DOMAIN-CONTAINING PROTEIN"/>
    <property type="match status" value="1"/>
</dbReference>